<reference evidence="1 2" key="1">
    <citation type="submission" date="2023-03" db="EMBL/GenBank/DDBJ databases">
        <title>WGS of Gossypium arboreum.</title>
        <authorList>
            <person name="Yu D."/>
        </authorList>
    </citation>
    <scope>NUCLEOTIDE SEQUENCE [LARGE SCALE GENOMIC DNA]</scope>
    <source>
        <tissue evidence="1">Leaf</tissue>
    </source>
</reference>
<protein>
    <submittedName>
        <fullName evidence="1">Uncharacterized protein</fullName>
    </submittedName>
</protein>
<proteinExistence type="predicted"/>
<evidence type="ECO:0000313" key="1">
    <source>
        <dbReference type="EMBL" id="KAK5793727.1"/>
    </source>
</evidence>
<keyword evidence="2" id="KW-1185">Reference proteome</keyword>
<dbReference type="EMBL" id="JARKNE010000010">
    <property type="protein sequence ID" value="KAK5793727.1"/>
    <property type="molecule type" value="Genomic_DNA"/>
</dbReference>
<sequence length="113" mass="12965">MVKTHCRGNVHLTLFSFALSECKISAASDPSKICTAEDQKKKDDEDLLLDDESNRCLRCLQQLSHEYSLLKNKLQILFQVSVASRYLYVCLLIVSRENEHAEPFSDVLVFQLE</sequence>
<dbReference type="Proteomes" id="UP001358586">
    <property type="component" value="Chromosome 10"/>
</dbReference>
<name>A0ABR0NGC9_GOSAR</name>
<comment type="caution">
    <text evidence="1">The sequence shown here is derived from an EMBL/GenBank/DDBJ whole genome shotgun (WGS) entry which is preliminary data.</text>
</comment>
<gene>
    <name evidence="1" type="ORF">PVK06_034881</name>
</gene>
<organism evidence="1 2">
    <name type="scientific">Gossypium arboreum</name>
    <name type="common">Tree cotton</name>
    <name type="synonym">Gossypium nanking</name>
    <dbReference type="NCBI Taxonomy" id="29729"/>
    <lineage>
        <taxon>Eukaryota</taxon>
        <taxon>Viridiplantae</taxon>
        <taxon>Streptophyta</taxon>
        <taxon>Embryophyta</taxon>
        <taxon>Tracheophyta</taxon>
        <taxon>Spermatophyta</taxon>
        <taxon>Magnoliopsida</taxon>
        <taxon>eudicotyledons</taxon>
        <taxon>Gunneridae</taxon>
        <taxon>Pentapetalae</taxon>
        <taxon>rosids</taxon>
        <taxon>malvids</taxon>
        <taxon>Malvales</taxon>
        <taxon>Malvaceae</taxon>
        <taxon>Malvoideae</taxon>
        <taxon>Gossypium</taxon>
    </lineage>
</organism>
<evidence type="ECO:0000313" key="2">
    <source>
        <dbReference type="Proteomes" id="UP001358586"/>
    </source>
</evidence>
<accession>A0ABR0NGC9</accession>